<dbReference type="PANTHER" id="PTHR46579">
    <property type="entry name" value="F5/8 TYPE C DOMAIN-CONTAINING PROTEIN-RELATED"/>
    <property type="match status" value="1"/>
</dbReference>
<protein>
    <submittedName>
        <fullName evidence="1">Uncharacterized protein</fullName>
    </submittedName>
</protein>
<evidence type="ECO:0000313" key="2">
    <source>
        <dbReference type="Proteomes" id="UP001215280"/>
    </source>
</evidence>
<comment type="caution">
    <text evidence="1">The sequence shown here is derived from an EMBL/GenBank/DDBJ whole genome shotgun (WGS) entry which is preliminary data.</text>
</comment>
<reference evidence="1" key="1">
    <citation type="submission" date="2023-03" db="EMBL/GenBank/DDBJ databases">
        <title>Massive genome expansion in bonnet fungi (Mycena s.s.) driven by repeated elements and novel gene families across ecological guilds.</title>
        <authorList>
            <consortium name="Lawrence Berkeley National Laboratory"/>
            <person name="Harder C.B."/>
            <person name="Miyauchi S."/>
            <person name="Viragh M."/>
            <person name="Kuo A."/>
            <person name="Thoen E."/>
            <person name="Andreopoulos B."/>
            <person name="Lu D."/>
            <person name="Skrede I."/>
            <person name="Drula E."/>
            <person name="Henrissat B."/>
            <person name="Morin E."/>
            <person name="Kohler A."/>
            <person name="Barry K."/>
            <person name="LaButti K."/>
            <person name="Morin E."/>
            <person name="Salamov A."/>
            <person name="Lipzen A."/>
            <person name="Mereny Z."/>
            <person name="Hegedus B."/>
            <person name="Baldrian P."/>
            <person name="Stursova M."/>
            <person name="Weitz H."/>
            <person name="Taylor A."/>
            <person name="Grigoriev I.V."/>
            <person name="Nagy L.G."/>
            <person name="Martin F."/>
            <person name="Kauserud H."/>
        </authorList>
    </citation>
    <scope>NUCLEOTIDE SEQUENCE</scope>
    <source>
        <strain evidence="1">CBHHK188m</strain>
    </source>
</reference>
<dbReference type="Proteomes" id="UP001215280">
    <property type="component" value="Unassembled WGS sequence"/>
</dbReference>
<dbReference type="PANTHER" id="PTHR46579:SF2">
    <property type="entry name" value="C2H2-TYPE DOMAIN-CONTAINING PROTEIN"/>
    <property type="match status" value="1"/>
</dbReference>
<evidence type="ECO:0000313" key="1">
    <source>
        <dbReference type="EMBL" id="KAJ7744275.1"/>
    </source>
</evidence>
<accession>A0AAD7IJ32</accession>
<name>A0AAD7IJ32_9AGAR</name>
<organism evidence="1 2">
    <name type="scientific">Mycena maculata</name>
    <dbReference type="NCBI Taxonomy" id="230809"/>
    <lineage>
        <taxon>Eukaryota</taxon>
        <taxon>Fungi</taxon>
        <taxon>Dikarya</taxon>
        <taxon>Basidiomycota</taxon>
        <taxon>Agaricomycotina</taxon>
        <taxon>Agaricomycetes</taxon>
        <taxon>Agaricomycetidae</taxon>
        <taxon>Agaricales</taxon>
        <taxon>Marasmiineae</taxon>
        <taxon>Mycenaceae</taxon>
        <taxon>Mycena</taxon>
    </lineage>
</organism>
<gene>
    <name evidence="1" type="ORF">DFH07DRAFT_925148</name>
</gene>
<proteinExistence type="predicted"/>
<keyword evidence="2" id="KW-1185">Reference proteome</keyword>
<dbReference type="EMBL" id="JARJLG010000108">
    <property type="protein sequence ID" value="KAJ7744275.1"/>
    <property type="molecule type" value="Genomic_DNA"/>
</dbReference>
<sequence length="684" mass="77950">MLYEEGILVETPEHPDGIRVRVALVAIIADHPAMCKLCGFADHGHKAVPCTKCTVSHDELFTEKSLRNEFPARSGEEHRRLAKEYRDISDPQEKEDFFTIHGVKWTEFARLYYFDLVRYTIIDPMHNLLLGVAKTQWYTRWIQNGSLRGNTPNSTRELGVIHEFLETFESPLWAGRLPLRVGEPAGGSLTADEYKFAVTGPWAVVIPLIWDRFLSESDKDFKAASARYPEAMKVYEAKRKAWERGNKKSAPPKPPKVPIQRMQKGEERNFLRFATALKILVGSSIRTDGLDRAVGLLRDYLLNFSKLYGIEQMKPNHHWAVHIPDQVLDYGPLYSFWAFLTERLNKVLKNLNSNNWSGGLLEVSMMREFHHMAQLDGVLNGILDETSGPDVPLPSQLEHRFIQLLLGAGKNKEALGTIQDAAAYERTSSRVLRGSIANPSERIEDDVLRMGLVQYYNKETPKVYLRLAGKEFANTEVLGSFTETYNYALLDGRRVTSTTCSERGSAGSSLIQIQFGGEPYAGEIRSIFRHKQAGVPSSEAMLLVFVAWMKPSGETPLDDDSFIWHDFPELGVDTWIYKEYAQPGDTDCPPCVMPLADIQCQVSRGTIRYTEPPLWITTTMDRVSLKEVSDYFLIHLDSSQVRFRRMGLVTWWEKTNELSTELLCDYVREHYSCDAILYLATFYT</sequence>
<dbReference type="AlphaFoldDB" id="A0AAD7IJ32"/>